<proteinExistence type="predicted"/>
<evidence type="ECO:0000313" key="5">
    <source>
        <dbReference type="EMBL" id="GLK50294.1"/>
    </source>
</evidence>
<comment type="caution">
    <text evidence="5">The sequence shown here is derived from an EMBL/GenBank/DDBJ whole genome shotgun (WGS) entry which is preliminary data.</text>
</comment>
<dbReference type="Pfam" id="PF22725">
    <property type="entry name" value="GFO_IDH_MocA_C3"/>
    <property type="match status" value="1"/>
</dbReference>
<dbReference type="Gene3D" id="3.40.50.720">
    <property type="entry name" value="NAD(P)-binding Rossmann-like Domain"/>
    <property type="match status" value="1"/>
</dbReference>
<sequence length="365" mass="40174">MMTPTRRSLMKLGAAAAGLAPASALAAQAPDRRLGYAIVGLGGYADVILPRFAECRHSRVTALVSGSPEKARRYAERYGVPERGLYTYETFDSIRDNPDVDIVYVVLPNGMHHEYTLRAAAAGKHVMCEKPMANTAAEAEEMIAACRAAGRKLMIGYRCHFEAANREAMRIARSGEIGRPRVVTAEHGFTIGDPAQWRLNRALAGGGSLMDIGIYSLQAARYLTGEEPVEVTAVEATDRSDPRFREVEDRINFQLRFPSGALANCVSSYGSNHNRFRVVGDKGWVDAEPATAYSGNRLRRLKDWRTEDHPVPEAPQNQFSAQLDHLSQCVMTGVEPIVAGEEGLRDMRIIKAIYLSAREHRAVSL</sequence>
<feature type="chain" id="PRO_5045159314" evidence="2">
    <location>
        <begin position="27"/>
        <end position="365"/>
    </location>
</feature>
<dbReference type="InterPro" id="IPR050463">
    <property type="entry name" value="Gfo/Idh/MocA_oxidrdct_glycsds"/>
</dbReference>
<reference evidence="5" key="2">
    <citation type="submission" date="2023-01" db="EMBL/GenBank/DDBJ databases">
        <authorList>
            <person name="Sun Q."/>
            <person name="Evtushenko L."/>
        </authorList>
    </citation>
    <scope>NUCLEOTIDE SEQUENCE</scope>
    <source>
        <strain evidence="5">VKM B-1499</strain>
    </source>
</reference>
<reference evidence="5" key="1">
    <citation type="journal article" date="2014" name="Int. J. Syst. Evol. Microbiol.">
        <title>Complete genome of a new Firmicutes species belonging to the dominant human colonic microbiota ('Ruminococcus bicirculans') reveals two chromosomes and a selective capacity to utilize plant glucans.</title>
        <authorList>
            <consortium name="NISC Comparative Sequencing Program"/>
            <person name="Wegmann U."/>
            <person name="Louis P."/>
            <person name="Goesmann A."/>
            <person name="Henrissat B."/>
            <person name="Duncan S.H."/>
            <person name="Flint H.J."/>
        </authorList>
    </citation>
    <scope>NUCLEOTIDE SEQUENCE</scope>
    <source>
        <strain evidence="5">VKM B-1499</strain>
    </source>
</reference>
<dbReference type="InterPro" id="IPR036291">
    <property type="entry name" value="NAD(P)-bd_dom_sf"/>
</dbReference>
<protein>
    <submittedName>
        <fullName evidence="5">Glucose-fructose oxidoreductase</fullName>
    </submittedName>
</protein>
<dbReference type="InterPro" id="IPR055170">
    <property type="entry name" value="GFO_IDH_MocA-like_dom"/>
</dbReference>
<dbReference type="Proteomes" id="UP001143509">
    <property type="component" value="Unassembled WGS sequence"/>
</dbReference>
<dbReference type="Gene3D" id="3.30.360.10">
    <property type="entry name" value="Dihydrodipicolinate Reductase, domain 2"/>
    <property type="match status" value="1"/>
</dbReference>
<feature type="domain" description="GFO/IDH/MocA-like oxidoreductase" evidence="4">
    <location>
        <begin position="166"/>
        <end position="285"/>
    </location>
</feature>
<dbReference type="EMBL" id="BSFD01000011">
    <property type="protein sequence ID" value="GLK50294.1"/>
    <property type="molecule type" value="Genomic_DNA"/>
</dbReference>
<accession>A0ABQ5TED4</accession>
<keyword evidence="1" id="KW-0560">Oxidoreductase</keyword>
<dbReference type="InterPro" id="IPR000683">
    <property type="entry name" value="Gfo/Idh/MocA-like_OxRdtase_N"/>
</dbReference>
<dbReference type="InterPro" id="IPR008354">
    <property type="entry name" value="Glc-Fru_OxRdtase_bac"/>
</dbReference>
<dbReference type="PROSITE" id="PS51318">
    <property type="entry name" value="TAT"/>
    <property type="match status" value="1"/>
</dbReference>
<dbReference type="InterPro" id="IPR006311">
    <property type="entry name" value="TAT_signal"/>
</dbReference>
<keyword evidence="2" id="KW-0732">Signal</keyword>
<evidence type="ECO:0000256" key="2">
    <source>
        <dbReference type="SAM" id="SignalP"/>
    </source>
</evidence>
<evidence type="ECO:0000259" key="3">
    <source>
        <dbReference type="Pfam" id="PF01408"/>
    </source>
</evidence>
<organism evidence="5 6">
    <name type="scientific">Brevundimonas intermedia</name>
    <dbReference type="NCBI Taxonomy" id="74315"/>
    <lineage>
        <taxon>Bacteria</taxon>
        <taxon>Pseudomonadati</taxon>
        <taxon>Pseudomonadota</taxon>
        <taxon>Alphaproteobacteria</taxon>
        <taxon>Caulobacterales</taxon>
        <taxon>Caulobacteraceae</taxon>
        <taxon>Brevundimonas</taxon>
    </lineage>
</organism>
<dbReference type="PANTHER" id="PTHR43818:SF11">
    <property type="entry name" value="BCDNA.GH03377"/>
    <property type="match status" value="1"/>
</dbReference>
<feature type="domain" description="Gfo/Idh/MocA-like oxidoreductase N-terminal" evidence="3">
    <location>
        <begin position="35"/>
        <end position="157"/>
    </location>
</feature>
<dbReference type="RefSeq" id="WP_271166435.1">
    <property type="nucleotide sequence ID" value="NZ_BSFD01000011.1"/>
</dbReference>
<keyword evidence="6" id="KW-1185">Reference proteome</keyword>
<dbReference type="SUPFAM" id="SSF55347">
    <property type="entry name" value="Glyceraldehyde-3-phosphate dehydrogenase-like, C-terminal domain"/>
    <property type="match status" value="1"/>
</dbReference>
<evidence type="ECO:0000256" key="1">
    <source>
        <dbReference type="ARBA" id="ARBA00023002"/>
    </source>
</evidence>
<dbReference type="PANTHER" id="PTHR43818">
    <property type="entry name" value="BCDNA.GH03377"/>
    <property type="match status" value="1"/>
</dbReference>
<dbReference type="Pfam" id="PF01408">
    <property type="entry name" value="GFO_IDH_MocA"/>
    <property type="match status" value="1"/>
</dbReference>
<evidence type="ECO:0000313" key="6">
    <source>
        <dbReference type="Proteomes" id="UP001143509"/>
    </source>
</evidence>
<dbReference type="SUPFAM" id="SSF51735">
    <property type="entry name" value="NAD(P)-binding Rossmann-fold domains"/>
    <property type="match status" value="1"/>
</dbReference>
<feature type="signal peptide" evidence="2">
    <location>
        <begin position="1"/>
        <end position="26"/>
    </location>
</feature>
<dbReference type="PRINTS" id="PR01775">
    <property type="entry name" value="GLFROXRDTASE"/>
</dbReference>
<evidence type="ECO:0000259" key="4">
    <source>
        <dbReference type="Pfam" id="PF22725"/>
    </source>
</evidence>
<name>A0ABQ5TED4_9CAUL</name>
<gene>
    <name evidence="5" type="ORF">GCM10017620_32680</name>
</gene>